<dbReference type="Proteomes" id="UP001162060">
    <property type="component" value="Unassembled WGS sequence"/>
</dbReference>
<name>A0AAV1URF3_9STRA</name>
<evidence type="ECO:0000313" key="3">
    <source>
        <dbReference type="Proteomes" id="UP001162060"/>
    </source>
</evidence>
<evidence type="ECO:0000313" key="2">
    <source>
        <dbReference type="EMBL" id="CAK7937369.1"/>
    </source>
</evidence>
<organism evidence="2 3">
    <name type="scientific">Peronospora matthiolae</name>
    <dbReference type="NCBI Taxonomy" id="2874970"/>
    <lineage>
        <taxon>Eukaryota</taxon>
        <taxon>Sar</taxon>
        <taxon>Stramenopiles</taxon>
        <taxon>Oomycota</taxon>
        <taxon>Peronosporomycetes</taxon>
        <taxon>Peronosporales</taxon>
        <taxon>Peronosporaceae</taxon>
        <taxon>Peronospora</taxon>
    </lineage>
</organism>
<dbReference type="AlphaFoldDB" id="A0AAV1URF3"/>
<proteinExistence type="predicted"/>
<accession>A0AAV1URF3</accession>
<protein>
    <submittedName>
        <fullName evidence="2">Uncharacterized protein</fullName>
    </submittedName>
</protein>
<feature type="compositionally biased region" description="Basic and acidic residues" evidence="1">
    <location>
        <begin position="104"/>
        <end position="114"/>
    </location>
</feature>
<gene>
    <name evidence="2" type="ORF">PM001_LOCUS22519</name>
</gene>
<feature type="region of interest" description="Disordered" evidence="1">
    <location>
        <begin position="45"/>
        <end position="114"/>
    </location>
</feature>
<comment type="caution">
    <text evidence="2">The sequence shown here is derived from an EMBL/GenBank/DDBJ whole genome shotgun (WGS) entry which is preliminary data.</text>
</comment>
<feature type="region of interest" description="Disordered" evidence="1">
    <location>
        <begin position="1"/>
        <end position="30"/>
    </location>
</feature>
<dbReference type="EMBL" id="CAKLBY020000227">
    <property type="protein sequence ID" value="CAK7937369.1"/>
    <property type="molecule type" value="Genomic_DNA"/>
</dbReference>
<sequence length="114" mass="12504">MDVPGAHILASDFAEASADPTDADPSRSRSPVVVIGLTARGARVADQTRQKLSQSPVNGCTPTPPDYDIRGRRCQHNVQRRVADPRTLKPRRALSPQALQSRGSETDRTWNDFI</sequence>
<reference evidence="2" key="1">
    <citation type="submission" date="2024-01" db="EMBL/GenBank/DDBJ databases">
        <authorList>
            <person name="Webb A."/>
        </authorList>
    </citation>
    <scope>NUCLEOTIDE SEQUENCE</scope>
    <source>
        <strain evidence="2">Pm1</strain>
    </source>
</reference>
<evidence type="ECO:0000256" key="1">
    <source>
        <dbReference type="SAM" id="MobiDB-lite"/>
    </source>
</evidence>
<feature type="compositionally biased region" description="Polar residues" evidence="1">
    <location>
        <begin position="50"/>
        <end position="61"/>
    </location>
</feature>